<evidence type="ECO:0000256" key="4">
    <source>
        <dbReference type="ARBA" id="ARBA00022984"/>
    </source>
</evidence>
<dbReference type="InterPro" id="IPR016181">
    <property type="entry name" value="Acyl_CoA_acyltransferase"/>
</dbReference>
<keyword evidence="9" id="KW-1185">Reference proteome</keyword>
<keyword evidence="6" id="KW-0961">Cell wall biogenesis/degradation</keyword>
<dbReference type="Proteomes" id="UP000321261">
    <property type="component" value="Unassembled WGS sequence"/>
</dbReference>
<comment type="similarity">
    <text evidence="1">Belongs to the FemABX family.</text>
</comment>
<dbReference type="OrthoDB" id="9785911at2"/>
<evidence type="ECO:0000313" key="8">
    <source>
        <dbReference type="EMBL" id="TWF78989.1"/>
    </source>
</evidence>
<accession>A0A561SVV2</accession>
<dbReference type="Pfam" id="PF13480">
    <property type="entry name" value="Acetyltransf_6"/>
    <property type="match status" value="1"/>
</dbReference>
<dbReference type="InterPro" id="IPR003447">
    <property type="entry name" value="FEMABX"/>
</dbReference>
<gene>
    <name evidence="8" type="ORF">FHX44_114915</name>
</gene>
<comment type="caution">
    <text evidence="8">The sequence shown here is derived from an EMBL/GenBank/DDBJ whole genome shotgun (WGS) entry which is preliminary data.</text>
</comment>
<name>A0A561SVV2_9PSEU</name>
<dbReference type="PANTHER" id="PTHR36174">
    <property type="entry name" value="LIPID II:GLYCINE GLYCYLTRANSFERASE"/>
    <property type="match status" value="1"/>
</dbReference>
<dbReference type="GO" id="GO:0009252">
    <property type="term" value="P:peptidoglycan biosynthetic process"/>
    <property type="evidence" value="ECO:0007669"/>
    <property type="project" value="UniProtKB-KW"/>
</dbReference>
<keyword evidence="4" id="KW-0573">Peptidoglycan synthesis</keyword>
<evidence type="ECO:0000259" key="7">
    <source>
        <dbReference type="Pfam" id="PF13480"/>
    </source>
</evidence>
<reference evidence="8 9" key="1">
    <citation type="submission" date="2019-06" db="EMBL/GenBank/DDBJ databases">
        <title>Sequencing the genomes of 1000 actinobacteria strains.</title>
        <authorList>
            <person name="Klenk H.-P."/>
        </authorList>
    </citation>
    <scope>NUCLEOTIDE SEQUENCE [LARGE SCALE GENOMIC DNA]</scope>
    <source>
        <strain evidence="8 9">DSM 45671</strain>
    </source>
</reference>
<evidence type="ECO:0000256" key="2">
    <source>
        <dbReference type="ARBA" id="ARBA00022679"/>
    </source>
</evidence>
<evidence type="ECO:0000313" key="9">
    <source>
        <dbReference type="Proteomes" id="UP000321261"/>
    </source>
</evidence>
<evidence type="ECO:0000256" key="1">
    <source>
        <dbReference type="ARBA" id="ARBA00009943"/>
    </source>
</evidence>
<dbReference type="InterPro" id="IPR050644">
    <property type="entry name" value="PG_Glycine_Bridge_Synth"/>
</dbReference>
<proteinExistence type="inferred from homology"/>
<dbReference type="SUPFAM" id="SSF55729">
    <property type="entry name" value="Acyl-CoA N-acyltransferases (Nat)"/>
    <property type="match status" value="1"/>
</dbReference>
<keyword evidence="2 8" id="KW-0808">Transferase</keyword>
<dbReference type="AlphaFoldDB" id="A0A561SVV2"/>
<dbReference type="GO" id="GO:0071555">
    <property type="term" value="P:cell wall organization"/>
    <property type="evidence" value="ECO:0007669"/>
    <property type="project" value="UniProtKB-KW"/>
</dbReference>
<organism evidence="8 9">
    <name type="scientific">Pseudonocardia hierapolitana</name>
    <dbReference type="NCBI Taxonomy" id="1128676"/>
    <lineage>
        <taxon>Bacteria</taxon>
        <taxon>Bacillati</taxon>
        <taxon>Actinomycetota</taxon>
        <taxon>Actinomycetes</taxon>
        <taxon>Pseudonocardiales</taxon>
        <taxon>Pseudonocardiaceae</taxon>
        <taxon>Pseudonocardia</taxon>
    </lineage>
</organism>
<keyword evidence="5" id="KW-0012">Acyltransferase</keyword>
<evidence type="ECO:0000256" key="6">
    <source>
        <dbReference type="ARBA" id="ARBA00023316"/>
    </source>
</evidence>
<dbReference type="PANTHER" id="PTHR36174:SF1">
    <property type="entry name" value="LIPID II:GLYCINE GLYCYLTRANSFERASE"/>
    <property type="match status" value="1"/>
</dbReference>
<dbReference type="InterPro" id="IPR038740">
    <property type="entry name" value="BioF2-like_GNAT_dom"/>
</dbReference>
<feature type="domain" description="BioF2-like acetyltransferase" evidence="7">
    <location>
        <begin position="165"/>
        <end position="292"/>
    </location>
</feature>
<dbReference type="EMBL" id="VIWU01000001">
    <property type="protein sequence ID" value="TWF78989.1"/>
    <property type="molecule type" value="Genomic_DNA"/>
</dbReference>
<dbReference type="PROSITE" id="PS51191">
    <property type="entry name" value="FEMABX"/>
    <property type="match status" value="1"/>
</dbReference>
<sequence length="361" mass="40158">MVSPPVTTTRQCHPGADSIHVVDPRYDGRWEQLTRSTTGSIFTSSPWIRAVCDTYGFEPRGTVATDVAGEPIAGLADVEIRDFRGVRISSLPFSDRADPVLRSSKAWIPLASGLVWSDAPFTLRCLDGTPPAVDPMFRTEHRAAWHGTSLTGSPADLFGRLHPSARRNVRVAGRNGVEISVSATLEAVREFHALHLDLRKRKYRLLAQPVEFFERIWTEFHREDGIVTMLAFIDGQPVAGALFLVWQDVAYYKFGASLASHLAARPNDALFWTAMQWASSRGLSSIDWGLSELDQPGLVAYKRKWASVERQILTIRSGNQLSDEGADVTRLLTELTRLLTQDDVPSRVTAMAGALLYRYFC</sequence>
<dbReference type="Gene3D" id="3.40.630.30">
    <property type="match status" value="1"/>
</dbReference>
<protein>
    <submittedName>
        <fullName evidence="8">CelD/BcsL family acetyltransferase involved in cellulose biosynthesis</fullName>
    </submittedName>
</protein>
<dbReference type="GO" id="GO:0008360">
    <property type="term" value="P:regulation of cell shape"/>
    <property type="evidence" value="ECO:0007669"/>
    <property type="project" value="UniProtKB-KW"/>
</dbReference>
<evidence type="ECO:0000256" key="3">
    <source>
        <dbReference type="ARBA" id="ARBA00022960"/>
    </source>
</evidence>
<evidence type="ECO:0000256" key="5">
    <source>
        <dbReference type="ARBA" id="ARBA00023315"/>
    </source>
</evidence>
<keyword evidence="3" id="KW-0133">Cell shape</keyword>
<dbReference type="GO" id="GO:0016755">
    <property type="term" value="F:aminoacyltransferase activity"/>
    <property type="evidence" value="ECO:0007669"/>
    <property type="project" value="InterPro"/>
</dbReference>